<comment type="caution">
    <text evidence="2">The sequence shown here is derived from an EMBL/GenBank/DDBJ whole genome shotgun (WGS) entry which is preliminary data.</text>
</comment>
<reference evidence="3" key="1">
    <citation type="submission" date="2022-10" db="EMBL/GenBank/DDBJ databases">
        <title>Genome assembly of Pristionchus species.</title>
        <authorList>
            <person name="Yoshida K."/>
            <person name="Sommer R.J."/>
        </authorList>
    </citation>
    <scope>NUCLEOTIDE SEQUENCE [LARGE SCALE GENOMIC DNA]</scope>
    <source>
        <strain evidence="3">RS5460</strain>
    </source>
</reference>
<name>A0AAN4ZJH6_9BILA</name>
<dbReference type="AlphaFoldDB" id="A0AAN4ZJH6"/>
<evidence type="ECO:0000313" key="2">
    <source>
        <dbReference type="EMBL" id="GMR41004.1"/>
    </source>
</evidence>
<dbReference type="EMBL" id="BTRK01000003">
    <property type="protein sequence ID" value="GMR41004.1"/>
    <property type="molecule type" value="Genomic_DNA"/>
</dbReference>
<feature type="signal peptide" evidence="1">
    <location>
        <begin position="1"/>
        <end position="31"/>
    </location>
</feature>
<evidence type="ECO:0000256" key="1">
    <source>
        <dbReference type="SAM" id="SignalP"/>
    </source>
</evidence>
<keyword evidence="1" id="KW-0732">Signal</keyword>
<feature type="chain" id="PRO_5042851158" evidence="1">
    <location>
        <begin position="32"/>
        <end position="76"/>
    </location>
</feature>
<protein>
    <submittedName>
        <fullName evidence="2">Uncharacterized protein</fullName>
    </submittedName>
</protein>
<keyword evidence="3" id="KW-1185">Reference proteome</keyword>
<feature type="non-terminal residue" evidence="2">
    <location>
        <position position="1"/>
    </location>
</feature>
<evidence type="ECO:0000313" key="3">
    <source>
        <dbReference type="Proteomes" id="UP001328107"/>
    </source>
</evidence>
<accession>A0AAN4ZJH6</accession>
<gene>
    <name evidence="2" type="ORF">PMAYCL1PPCAC_11199</name>
</gene>
<feature type="non-terminal residue" evidence="2">
    <location>
        <position position="76"/>
    </location>
</feature>
<sequence length="76" mass="8286">RFSSFQGVRLQLSEMMKCGLVVLLLVHASTAASCWKGKSTTGYRPVTCLTEFCYSADTYFNGTVTQSVNSCGDTCQ</sequence>
<dbReference type="Proteomes" id="UP001328107">
    <property type="component" value="Unassembled WGS sequence"/>
</dbReference>
<proteinExistence type="predicted"/>
<organism evidence="2 3">
    <name type="scientific">Pristionchus mayeri</name>
    <dbReference type="NCBI Taxonomy" id="1317129"/>
    <lineage>
        <taxon>Eukaryota</taxon>
        <taxon>Metazoa</taxon>
        <taxon>Ecdysozoa</taxon>
        <taxon>Nematoda</taxon>
        <taxon>Chromadorea</taxon>
        <taxon>Rhabditida</taxon>
        <taxon>Rhabditina</taxon>
        <taxon>Diplogasteromorpha</taxon>
        <taxon>Diplogasteroidea</taxon>
        <taxon>Neodiplogasteridae</taxon>
        <taxon>Pristionchus</taxon>
    </lineage>
</organism>